<keyword evidence="1" id="KW-0472">Membrane</keyword>
<feature type="transmembrane region" description="Helical" evidence="1">
    <location>
        <begin position="88"/>
        <end position="108"/>
    </location>
</feature>
<feature type="transmembrane region" description="Helical" evidence="1">
    <location>
        <begin position="114"/>
        <end position="136"/>
    </location>
</feature>
<name>I8I5L3_9GAMM</name>
<evidence type="ECO:0000256" key="1">
    <source>
        <dbReference type="SAM" id="Phobius"/>
    </source>
</evidence>
<keyword evidence="1" id="KW-1133">Transmembrane helix</keyword>
<dbReference type="STRING" id="1172194.WQQ_19280"/>
<evidence type="ECO:0000313" key="3">
    <source>
        <dbReference type="Proteomes" id="UP000003704"/>
    </source>
</evidence>
<organism evidence="2 3">
    <name type="scientific">Hydrocarboniphaga effusa AP103</name>
    <dbReference type="NCBI Taxonomy" id="1172194"/>
    <lineage>
        <taxon>Bacteria</taxon>
        <taxon>Pseudomonadati</taxon>
        <taxon>Pseudomonadota</taxon>
        <taxon>Gammaproteobacteria</taxon>
        <taxon>Nevskiales</taxon>
        <taxon>Nevskiaceae</taxon>
        <taxon>Hydrocarboniphaga</taxon>
    </lineage>
</organism>
<protein>
    <submittedName>
        <fullName evidence="2">Uncharacterized protein</fullName>
    </submittedName>
</protein>
<feature type="transmembrane region" description="Helical" evidence="1">
    <location>
        <begin position="50"/>
        <end position="68"/>
    </location>
</feature>
<feature type="transmembrane region" description="Helical" evidence="1">
    <location>
        <begin position="20"/>
        <end position="38"/>
    </location>
</feature>
<accession>I8I5L3</accession>
<keyword evidence="3" id="KW-1185">Reference proteome</keyword>
<proteinExistence type="predicted"/>
<sequence length="162" mass="17722">MRRMRSAPTTTSPRMRRLRWLTDSLGGAALGAMVYAIWAVCVNWHASPPLAIRAGLTHWVISTALTYCDAANMRYFFSLGRTRLEGMAFALCAGLTLTYSVLITAHLIVGTPHIALTLAVGVIPNIVYCVGYTLLLSRTTHKPNSRLEARATRKDTSPSEGT</sequence>
<dbReference type="AlphaFoldDB" id="I8I5L3"/>
<dbReference type="EMBL" id="AKGD01000001">
    <property type="protein sequence ID" value="EIT71791.1"/>
    <property type="molecule type" value="Genomic_DNA"/>
</dbReference>
<dbReference type="Proteomes" id="UP000003704">
    <property type="component" value="Unassembled WGS sequence"/>
</dbReference>
<comment type="caution">
    <text evidence="2">The sequence shown here is derived from an EMBL/GenBank/DDBJ whole genome shotgun (WGS) entry which is preliminary data.</text>
</comment>
<reference evidence="2 3" key="1">
    <citation type="journal article" date="2012" name="J. Bacteriol.">
        <title>Genome Sequence of n-Alkane-Degrading Hydrocarboniphaga effusa Strain AP103T (ATCC BAA-332T).</title>
        <authorList>
            <person name="Chang H.K."/>
            <person name="Zylstra G.J."/>
            <person name="Chae J.C."/>
        </authorList>
    </citation>
    <scope>NUCLEOTIDE SEQUENCE [LARGE SCALE GENOMIC DNA]</scope>
    <source>
        <strain evidence="2 3">AP103</strain>
    </source>
</reference>
<keyword evidence="1" id="KW-0812">Transmembrane</keyword>
<evidence type="ECO:0000313" key="2">
    <source>
        <dbReference type="EMBL" id="EIT71791.1"/>
    </source>
</evidence>
<gene>
    <name evidence="2" type="ORF">WQQ_19280</name>
</gene>